<dbReference type="InterPro" id="IPR029010">
    <property type="entry name" value="ThuA-like"/>
</dbReference>
<gene>
    <name evidence="2" type="ORF">OM076_12980</name>
</gene>
<dbReference type="SUPFAM" id="SSF49299">
    <property type="entry name" value="PKD domain"/>
    <property type="match status" value="1"/>
</dbReference>
<dbReference type="Gene3D" id="2.60.40.10">
    <property type="entry name" value="Immunoglobulins"/>
    <property type="match status" value="1"/>
</dbReference>
<name>A0A9X3MRM8_9ACTN</name>
<dbReference type="InterPro" id="IPR000601">
    <property type="entry name" value="PKD_dom"/>
</dbReference>
<dbReference type="Gene3D" id="3.40.50.880">
    <property type="match status" value="1"/>
</dbReference>
<dbReference type="PANTHER" id="PTHR40469">
    <property type="entry name" value="SECRETED GLYCOSYL HYDROLASE"/>
    <property type="match status" value="1"/>
</dbReference>
<dbReference type="InterPro" id="IPR022409">
    <property type="entry name" value="PKD/Chitinase_dom"/>
</dbReference>
<dbReference type="EMBL" id="JAPDOD010000009">
    <property type="protein sequence ID" value="MDA0161185.1"/>
    <property type="molecule type" value="Genomic_DNA"/>
</dbReference>
<dbReference type="CDD" id="cd00146">
    <property type="entry name" value="PKD"/>
    <property type="match status" value="1"/>
</dbReference>
<feature type="domain" description="PKD" evidence="1">
    <location>
        <begin position="905"/>
        <end position="964"/>
    </location>
</feature>
<keyword evidence="3" id="KW-1185">Reference proteome</keyword>
<dbReference type="InterPro" id="IPR011042">
    <property type="entry name" value="6-blade_b-propeller_TolB-like"/>
</dbReference>
<dbReference type="PROSITE" id="PS50093">
    <property type="entry name" value="PKD"/>
    <property type="match status" value="1"/>
</dbReference>
<dbReference type="Proteomes" id="UP001149140">
    <property type="component" value="Unassembled WGS sequence"/>
</dbReference>
<dbReference type="AlphaFoldDB" id="A0A9X3MRM8"/>
<comment type="caution">
    <text evidence="2">The sequence shown here is derived from an EMBL/GenBank/DDBJ whole genome shotgun (WGS) entry which is preliminary data.</text>
</comment>
<dbReference type="SUPFAM" id="SSF52317">
    <property type="entry name" value="Class I glutamine amidotransferase-like"/>
    <property type="match status" value="1"/>
</dbReference>
<reference evidence="2" key="1">
    <citation type="submission" date="2022-10" db="EMBL/GenBank/DDBJ databases">
        <title>The WGS of Solirubrobacter ginsenosidimutans DSM 21036.</title>
        <authorList>
            <person name="Jiang Z."/>
        </authorList>
    </citation>
    <scope>NUCLEOTIDE SEQUENCE</scope>
    <source>
        <strain evidence="2">DSM 21036</strain>
    </source>
</reference>
<dbReference type="Pfam" id="PF06283">
    <property type="entry name" value="ThuA"/>
    <property type="match status" value="1"/>
</dbReference>
<evidence type="ECO:0000313" key="3">
    <source>
        <dbReference type="Proteomes" id="UP001149140"/>
    </source>
</evidence>
<sequence>MLVFTGTAGTANPVSADAANAIKALGTTNNFTVDTTAAATDINATKLAGYRAVVFVNSSGDVLDTAGESALQSYVQNGGGFVGIGETALLEQGNAFFDQLIGLTGAARTAGAATTSSQDVEFLDRVHPATKALPLLKKDYTDSWYSWTNNPTGNVHTVARVRFNRVPDGSTVTNDAVTRFTGTTNTNQPQLERPVSWCRDIQSGRSFYTGLGGTTAAWSDSDITGHILGAIQWASGMTRGNCKATITSNYRTTRLTPPNPTTTSNAYVGEIDGMSIAKDGRVFYAGRAVCSQGQSQINNWATTNVALGCGTLHVWDPSTPGAGTENQDPAKVTKIGELQVFGAKGGGQETGATSKTEQGILGISLDPDFTNGRPYIYIQYHPYFGGEQGYPVGSMQGGAKSFGPGFVRPDYMGERRLSRFTYDNATKSLVPGSEKVILHWMTQVFSCCHLGGSMDFDSKGNLYFATGDNTGNTPNATNGGYQNSDPTFTVPCPGTPTNVYTATGCGITQPCADKTVGGEARCGHISYGDARQTSGNTNAYEGKLLRIHPMADPGDTPGIGTTYTIPDASAPNGPQLFPPDSQAVKDGKAKPEVFAMGTRNLYSIDVDSKTDKVATAWVGPDQGTDSTTYGTSKTENAALLGAAGNYGWPYCQGGNRLNYRAKLPNPSASNGGAGANLSDNIRGTVGGGADGQTGAYWDCSKSLPNDSPYNTGLTDIPAPKPTNIWYGQNGGCTNYQRNANGVIVVPANSNTTAAPAVYRECPFAFGGSQAPMTAGIYRKPAGSAPNAWPAYWDGRWFLSDFAGANNIRHALLMDPANDTKGGLPISADSLYGIIPTSLFGANRTIDLDFGPDGDLYVASYSGSNFTISNNNTGLWKFSYVGGDDTPGPDPQAATTTSTMVNFNIGKSGGISYAWTFDDGGTATGATASHIYKTGGTHKATLTVTYADNTTSSKDVTVEVPPTVSTTIGATVTPTLSLVLGATAPGFGQFVAGVAKTYDAQTTADIVSTAGNATLTVSDIGTIAPGHLVNGNGTSVLAQAIKARATNVANPSTTFADVSANPLTLLTYPMEISHDAVTLQFQQPIAANDALRSGSYSKTLTFTLSTTAP</sequence>
<dbReference type="Pfam" id="PF07995">
    <property type="entry name" value="GSDH"/>
    <property type="match status" value="1"/>
</dbReference>
<dbReference type="PANTHER" id="PTHR40469:SF2">
    <property type="entry name" value="GALACTOSE-BINDING DOMAIN-LIKE SUPERFAMILY PROTEIN"/>
    <property type="match status" value="1"/>
</dbReference>
<evidence type="ECO:0000313" key="2">
    <source>
        <dbReference type="EMBL" id="MDA0161185.1"/>
    </source>
</evidence>
<dbReference type="GO" id="GO:0005975">
    <property type="term" value="P:carbohydrate metabolic process"/>
    <property type="evidence" value="ECO:0007669"/>
    <property type="project" value="UniProtKB-ARBA"/>
</dbReference>
<accession>A0A9X3MRM8</accession>
<organism evidence="2 3">
    <name type="scientific">Solirubrobacter ginsenosidimutans</name>
    <dbReference type="NCBI Taxonomy" id="490573"/>
    <lineage>
        <taxon>Bacteria</taxon>
        <taxon>Bacillati</taxon>
        <taxon>Actinomycetota</taxon>
        <taxon>Thermoleophilia</taxon>
        <taxon>Solirubrobacterales</taxon>
        <taxon>Solirubrobacteraceae</taxon>
        <taxon>Solirubrobacter</taxon>
    </lineage>
</organism>
<dbReference type="InterPro" id="IPR012938">
    <property type="entry name" value="Glc/Sorbosone_DH"/>
</dbReference>
<dbReference type="Pfam" id="PF18911">
    <property type="entry name" value="PKD_4"/>
    <property type="match status" value="1"/>
</dbReference>
<proteinExistence type="predicted"/>
<protein>
    <submittedName>
        <fullName evidence="2">ThuA domain-containing protein</fullName>
    </submittedName>
</protein>
<dbReference type="InterPro" id="IPR029062">
    <property type="entry name" value="Class_I_gatase-like"/>
</dbReference>
<dbReference type="InterPro" id="IPR035986">
    <property type="entry name" value="PKD_dom_sf"/>
</dbReference>
<dbReference type="Gene3D" id="2.120.10.30">
    <property type="entry name" value="TolB, C-terminal domain"/>
    <property type="match status" value="1"/>
</dbReference>
<evidence type="ECO:0000259" key="1">
    <source>
        <dbReference type="PROSITE" id="PS50093"/>
    </source>
</evidence>
<dbReference type="SMART" id="SM00089">
    <property type="entry name" value="PKD"/>
    <property type="match status" value="1"/>
</dbReference>
<dbReference type="InterPro" id="IPR013783">
    <property type="entry name" value="Ig-like_fold"/>
</dbReference>